<accession>A0A5P1FKL3</accession>
<dbReference type="Gramene" id="ONK77130">
    <property type="protein sequence ID" value="ONK77130"/>
    <property type="gene ID" value="A4U43_C02F3400"/>
</dbReference>
<keyword evidence="2" id="KW-0547">Nucleotide-binding</keyword>
<dbReference type="Gene3D" id="3.40.50.300">
    <property type="entry name" value="P-loop containing nucleotide triphosphate hydrolases"/>
    <property type="match status" value="1"/>
</dbReference>
<dbReference type="EMBL" id="CM007382">
    <property type="protein sequence ID" value="ONK77130.1"/>
    <property type="molecule type" value="Genomic_DNA"/>
</dbReference>
<dbReference type="GO" id="GO:0016787">
    <property type="term" value="F:hydrolase activity"/>
    <property type="evidence" value="ECO:0007669"/>
    <property type="project" value="UniProtKB-KW"/>
</dbReference>
<name>A0A5P1FKL3_ASPOF</name>
<evidence type="ECO:0000256" key="1">
    <source>
        <dbReference type="ARBA" id="ARBA00005290"/>
    </source>
</evidence>
<dbReference type="AlphaFoldDB" id="A0A5P1FKL3"/>
<evidence type="ECO:0000256" key="4">
    <source>
        <dbReference type="ARBA" id="ARBA00023134"/>
    </source>
</evidence>
<protein>
    <submittedName>
        <fullName evidence="5">Uncharacterized protein</fullName>
    </submittedName>
</protein>
<dbReference type="InterPro" id="IPR004130">
    <property type="entry name" value="Gpn"/>
</dbReference>
<dbReference type="Pfam" id="PF03029">
    <property type="entry name" value="ATP_bind_1"/>
    <property type="match status" value="1"/>
</dbReference>
<proteinExistence type="inferred from homology"/>
<feature type="non-terminal residue" evidence="5">
    <location>
        <position position="1"/>
    </location>
</feature>
<sequence length="108" mass="12404">SDRATFTRSCSSQRWGTSTVEELQTMIQLELPRVNTLSKIDIVTNKKDIEDFLNPEAPILLSQLNQNIPVPFAKLNKALTDLVGQFNMVNFEPLDLRKERRNSAHSYR</sequence>
<dbReference type="Proteomes" id="UP000243459">
    <property type="component" value="Chromosome 2"/>
</dbReference>
<keyword evidence="6" id="KW-1185">Reference proteome</keyword>
<dbReference type="GO" id="GO:0005525">
    <property type="term" value="F:GTP binding"/>
    <property type="evidence" value="ECO:0007669"/>
    <property type="project" value="UniProtKB-KW"/>
</dbReference>
<evidence type="ECO:0000256" key="2">
    <source>
        <dbReference type="ARBA" id="ARBA00022741"/>
    </source>
</evidence>
<dbReference type="InterPro" id="IPR027417">
    <property type="entry name" value="P-loop_NTPase"/>
</dbReference>
<evidence type="ECO:0000313" key="6">
    <source>
        <dbReference type="Proteomes" id="UP000243459"/>
    </source>
</evidence>
<gene>
    <name evidence="5" type="ORF">A4U43_C02F3400</name>
</gene>
<evidence type="ECO:0000256" key="3">
    <source>
        <dbReference type="ARBA" id="ARBA00022801"/>
    </source>
</evidence>
<comment type="similarity">
    <text evidence="1">Belongs to the GPN-loop GTPase family.</text>
</comment>
<reference evidence="6" key="1">
    <citation type="journal article" date="2017" name="Nat. Commun.">
        <title>The asparagus genome sheds light on the origin and evolution of a young Y chromosome.</title>
        <authorList>
            <person name="Harkess A."/>
            <person name="Zhou J."/>
            <person name="Xu C."/>
            <person name="Bowers J.E."/>
            <person name="Van der Hulst R."/>
            <person name="Ayyampalayam S."/>
            <person name="Mercati F."/>
            <person name="Riccardi P."/>
            <person name="McKain M.R."/>
            <person name="Kakrana A."/>
            <person name="Tang H."/>
            <person name="Ray J."/>
            <person name="Groenendijk J."/>
            <person name="Arikit S."/>
            <person name="Mathioni S.M."/>
            <person name="Nakano M."/>
            <person name="Shan H."/>
            <person name="Telgmann-Rauber A."/>
            <person name="Kanno A."/>
            <person name="Yue Z."/>
            <person name="Chen H."/>
            <person name="Li W."/>
            <person name="Chen Y."/>
            <person name="Xu X."/>
            <person name="Zhang Y."/>
            <person name="Luo S."/>
            <person name="Chen H."/>
            <person name="Gao J."/>
            <person name="Mao Z."/>
            <person name="Pires J.C."/>
            <person name="Luo M."/>
            <person name="Kudrna D."/>
            <person name="Wing R.A."/>
            <person name="Meyers B.C."/>
            <person name="Yi K."/>
            <person name="Kong H."/>
            <person name="Lavrijsen P."/>
            <person name="Sunseri F."/>
            <person name="Falavigna A."/>
            <person name="Ye Y."/>
            <person name="Leebens-Mack J.H."/>
            <person name="Chen G."/>
        </authorList>
    </citation>
    <scope>NUCLEOTIDE SEQUENCE [LARGE SCALE GENOMIC DNA]</scope>
    <source>
        <strain evidence="6">cv. DH0086</strain>
    </source>
</reference>
<keyword evidence="4" id="KW-0342">GTP-binding</keyword>
<evidence type="ECO:0000313" key="5">
    <source>
        <dbReference type="EMBL" id="ONK77130.1"/>
    </source>
</evidence>
<organism evidence="5 6">
    <name type="scientific">Asparagus officinalis</name>
    <name type="common">Garden asparagus</name>
    <dbReference type="NCBI Taxonomy" id="4686"/>
    <lineage>
        <taxon>Eukaryota</taxon>
        <taxon>Viridiplantae</taxon>
        <taxon>Streptophyta</taxon>
        <taxon>Embryophyta</taxon>
        <taxon>Tracheophyta</taxon>
        <taxon>Spermatophyta</taxon>
        <taxon>Magnoliopsida</taxon>
        <taxon>Liliopsida</taxon>
        <taxon>Asparagales</taxon>
        <taxon>Asparagaceae</taxon>
        <taxon>Asparagoideae</taxon>
        <taxon>Asparagus</taxon>
    </lineage>
</organism>
<keyword evidence="3" id="KW-0378">Hydrolase</keyword>